<dbReference type="EMBL" id="JACEFO010002346">
    <property type="protein sequence ID" value="KAF8664904.1"/>
    <property type="molecule type" value="Genomic_DNA"/>
</dbReference>
<evidence type="ECO:0000313" key="3">
    <source>
        <dbReference type="EMBL" id="KAF8664904.1"/>
    </source>
</evidence>
<dbReference type="CDD" id="cd22157">
    <property type="entry name" value="F-box_AtFBW1-like"/>
    <property type="match status" value="1"/>
</dbReference>
<dbReference type="PROSITE" id="PS50181">
    <property type="entry name" value="FBOX"/>
    <property type="match status" value="1"/>
</dbReference>
<sequence length="74" mass="8114">MSMAASLPDDVLVEILARLPARSIGRVRAVCRAWRAVTTHPSFDRALAGRPHAVAKVTTNLYLSGLNFDLFHGR</sequence>
<name>A0A835E2M9_9POAL</name>
<accession>A0A835E2M9</accession>
<organism evidence="3 4">
    <name type="scientific">Digitaria exilis</name>
    <dbReference type="NCBI Taxonomy" id="1010633"/>
    <lineage>
        <taxon>Eukaryota</taxon>
        <taxon>Viridiplantae</taxon>
        <taxon>Streptophyta</taxon>
        <taxon>Embryophyta</taxon>
        <taxon>Tracheophyta</taxon>
        <taxon>Spermatophyta</taxon>
        <taxon>Magnoliopsida</taxon>
        <taxon>Liliopsida</taxon>
        <taxon>Poales</taxon>
        <taxon>Poaceae</taxon>
        <taxon>PACMAD clade</taxon>
        <taxon>Panicoideae</taxon>
        <taxon>Panicodae</taxon>
        <taxon>Paniceae</taxon>
        <taxon>Anthephorinae</taxon>
        <taxon>Digitaria</taxon>
    </lineage>
</organism>
<keyword evidence="1" id="KW-0677">Repeat</keyword>
<dbReference type="SUPFAM" id="SSF81383">
    <property type="entry name" value="F-box domain"/>
    <property type="match status" value="1"/>
</dbReference>
<evidence type="ECO:0000256" key="1">
    <source>
        <dbReference type="ARBA" id="ARBA00022737"/>
    </source>
</evidence>
<dbReference type="FunFam" id="1.20.1280.50:FF:000008">
    <property type="entry name" value="F-box only protein 6"/>
    <property type="match status" value="1"/>
</dbReference>
<dbReference type="PANTHER" id="PTHR46301">
    <property type="entry name" value="F-BOX/KELCH-REPEAT PROTEIN"/>
    <property type="match status" value="1"/>
</dbReference>
<dbReference type="Gene3D" id="1.20.1280.50">
    <property type="match status" value="1"/>
</dbReference>
<evidence type="ECO:0000259" key="2">
    <source>
        <dbReference type="PROSITE" id="PS50181"/>
    </source>
</evidence>
<dbReference type="Pfam" id="PF12937">
    <property type="entry name" value="F-box-like"/>
    <property type="match status" value="1"/>
</dbReference>
<dbReference type="GO" id="GO:0004842">
    <property type="term" value="F:ubiquitin-protein transferase activity"/>
    <property type="evidence" value="ECO:0007669"/>
    <property type="project" value="TreeGrafter"/>
</dbReference>
<evidence type="ECO:0000313" key="4">
    <source>
        <dbReference type="Proteomes" id="UP000636709"/>
    </source>
</evidence>
<dbReference type="PANTHER" id="PTHR46301:SF74">
    <property type="entry name" value="F-BOX DOMAIN-CONTAINING PROTEIN"/>
    <property type="match status" value="1"/>
</dbReference>
<protein>
    <recommendedName>
        <fullName evidence="2">F-box domain-containing protein</fullName>
    </recommendedName>
</protein>
<keyword evidence="4" id="KW-1185">Reference proteome</keyword>
<comment type="caution">
    <text evidence="3">The sequence shown here is derived from an EMBL/GenBank/DDBJ whole genome shotgun (WGS) entry which is preliminary data.</text>
</comment>
<dbReference type="InterPro" id="IPR001810">
    <property type="entry name" value="F-box_dom"/>
</dbReference>
<dbReference type="InterPro" id="IPR036047">
    <property type="entry name" value="F-box-like_dom_sf"/>
</dbReference>
<reference evidence="3" key="1">
    <citation type="submission" date="2020-07" db="EMBL/GenBank/DDBJ databases">
        <title>Genome sequence and genetic diversity analysis of an under-domesticated orphan crop, white fonio (Digitaria exilis).</title>
        <authorList>
            <person name="Bennetzen J.L."/>
            <person name="Chen S."/>
            <person name="Ma X."/>
            <person name="Wang X."/>
            <person name="Yssel A.E.J."/>
            <person name="Chaluvadi S.R."/>
            <person name="Johnson M."/>
            <person name="Gangashetty P."/>
            <person name="Hamidou F."/>
            <person name="Sanogo M.D."/>
            <person name="Zwaenepoel A."/>
            <person name="Wallace J."/>
            <person name="Van De Peer Y."/>
            <person name="Van Deynze A."/>
        </authorList>
    </citation>
    <scope>NUCLEOTIDE SEQUENCE</scope>
    <source>
        <tissue evidence="3">Leaves</tissue>
    </source>
</reference>
<feature type="domain" description="F-box" evidence="2">
    <location>
        <begin position="1"/>
        <end position="46"/>
    </location>
</feature>
<dbReference type="GO" id="GO:0031146">
    <property type="term" value="P:SCF-dependent proteasomal ubiquitin-dependent protein catabolic process"/>
    <property type="evidence" value="ECO:0007669"/>
    <property type="project" value="TreeGrafter"/>
</dbReference>
<dbReference type="OrthoDB" id="587254at2759"/>
<dbReference type="Proteomes" id="UP000636709">
    <property type="component" value="Unassembled WGS sequence"/>
</dbReference>
<dbReference type="SMART" id="SM00256">
    <property type="entry name" value="FBOX"/>
    <property type="match status" value="1"/>
</dbReference>
<gene>
    <name evidence="3" type="ORF">HU200_054221</name>
</gene>
<dbReference type="AlphaFoldDB" id="A0A835E2M9"/>
<proteinExistence type="predicted"/>